<keyword evidence="1" id="KW-0812">Transmembrane</keyword>
<feature type="transmembrane region" description="Helical" evidence="1">
    <location>
        <begin position="12"/>
        <end position="34"/>
    </location>
</feature>
<keyword evidence="4" id="KW-1185">Reference proteome</keyword>
<dbReference type="RefSeq" id="WP_079472915.1">
    <property type="nucleotide sequence ID" value="NZ_FUZZ01000005.1"/>
</dbReference>
<dbReference type="EMBL" id="FUZZ01000005">
    <property type="protein sequence ID" value="SKD09771.1"/>
    <property type="molecule type" value="Genomic_DNA"/>
</dbReference>
<organism evidence="3 4">
    <name type="scientific">Chitinophaga ginsengisegetis</name>
    <dbReference type="NCBI Taxonomy" id="393003"/>
    <lineage>
        <taxon>Bacteria</taxon>
        <taxon>Pseudomonadati</taxon>
        <taxon>Bacteroidota</taxon>
        <taxon>Chitinophagia</taxon>
        <taxon>Chitinophagales</taxon>
        <taxon>Chitinophagaceae</taxon>
        <taxon>Chitinophaga</taxon>
    </lineage>
</organism>
<dbReference type="STRING" id="393003.SAMN05660461_5663"/>
<feature type="domain" description="ABC-type uncharacterised transport system" evidence="2">
    <location>
        <begin position="451"/>
        <end position="686"/>
    </location>
</feature>
<evidence type="ECO:0000259" key="2">
    <source>
        <dbReference type="Pfam" id="PF09822"/>
    </source>
</evidence>
<gene>
    <name evidence="3" type="ORF">SAMN05660461_5663</name>
</gene>
<dbReference type="GO" id="GO:0005886">
    <property type="term" value="C:plasma membrane"/>
    <property type="evidence" value="ECO:0007669"/>
    <property type="project" value="UniProtKB-SubCell"/>
</dbReference>
<keyword evidence="1" id="KW-1133">Transmembrane helix</keyword>
<protein>
    <submittedName>
        <fullName evidence="3">ABC-2 type transport system permease protein</fullName>
    </submittedName>
</protein>
<evidence type="ECO:0000256" key="1">
    <source>
        <dbReference type="SAM" id="Phobius"/>
    </source>
</evidence>
<keyword evidence="1" id="KW-0472">Membrane</keyword>
<reference evidence="3 4" key="1">
    <citation type="submission" date="2017-02" db="EMBL/GenBank/DDBJ databases">
        <authorList>
            <person name="Peterson S.W."/>
        </authorList>
    </citation>
    <scope>NUCLEOTIDE SEQUENCE [LARGE SCALE GENOMIC DNA]</scope>
    <source>
        <strain evidence="3 4">DSM 18108</strain>
    </source>
</reference>
<dbReference type="Proteomes" id="UP000190166">
    <property type="component" value="Unassembled WGS sequence"/>
</dbReference>
<feature type="transmembrane region" description="Helical" evidence="1">
    <location>
        <begin position="114"/>
        <end position="138"/>
    </location>
</feature>
<feature type="transmembrane region" description="Helical" evidence="1">
    <location>
        <begin position="228"/>
        <end position="247"/>
    </location>
</feature>
<dbReference type="Pfam" id="PF12679">
    <property type="entry name" value="ABC2_membrane_2"/>
    <property type="match status" value="1"/>
</dbReference>
<feature type="transmembrane region" description="Helical" evidence="1">
    <location>
        <begin position="174"/>
        <end position="193"/>
    </location>
</feature>
<proteinExistence type="predicted"/>
<evidence type="ECO:0000313" key="4">
    <source>
        <dbReference type="Proteomes" id="UP000190166"/>
    </source>
</evidence>
<evidence type="ECO:0000313" key="3">
    <source>
        <dbReference type="EMBL" id="SKD09771.1"/>
    </source>
</evidence>
<feature type="transmembrane region" description="Helical" evidence="1">
    <location>
        <begin position="144"/>
        <end position="167"/>
    </location>
</feature>
<dbReference type="Pfam" id="PF09822">
    <property type="entry name" value="ABC_transp_aux"/>
    <property type="match status" value="1"/>
</dbReference>
<name>A0A1T5PAP1_9BACT</name>
<dbReference type="AlphaFoldDB" id="A0A1T5PAP1"/>
<dbReference type="GO" id="GO:0140359">
    <property type="term" value="F:ABC-type transporter activity"/>
    <property type="evidence" value="ECO:0007669"/>
    <property type="project" value="InterPro"/>
</dbReference>
<feature type="transmembrane region" description="Helical" evidence="1">
    <location>
        <begin position="259"/>
        <end position="277"/>
    </location>
</feature>
<accession>A0A1T5PAP1</accession>
<sequence>MKLTFRIAKLELSNLFYSPVAWVVLVIFMVQSGWEFTSLLERFERAQQLGMNRSGMTHSLFAGFSGVFTKMQENLYLYIPLLTMGLISRETGSGSIKLVYSSPVKLSAVVWGKYLAMVFYCLLLMCCLVILGIVTSFILKDTDLSFICSGIIGLFLLICAYSAIGLLMSSLTTYQVVAAISTLALLGGLNYVGKLWQDMDFIRDLTYFLSISGRAENFVEGLITSRDVFYFIIVILLFVGLTILKLRAGKESKPLLVKVSRYAALVVCALLAGYATSRPGIVVYKDMTANNNRTLTKGSQDVLRQMKSPLTITAYVNLLDANYFSLAPIFRNSDLERFDKYFRFRPDIRMKYIYYYDSTSNPDLYGRNKGLNTAQLAKRVASSYKLDINDFLTPAQIHKKIDLSGEGNRTLRLLEYNGKSTFLRIYEDLMRQPEEKEITAAIKRLVTEPAKVAFVTGQNERSIKRMADNDYKLSTIEKTFRHALLNQGFSVQEIYLGKDSIPSDIAVLVIADPGMPYSPEQLQQVTTFINGGGNVLIAGEPSRREYINPLLATLGMSIEPGTILQKSEDMAPRFIQSALSAPGLKLLGNSPAFRQDDIVIGFSGTGSISGNANNAYHITPLIVSNTANTFKRIAPIDDSLRTAIFRPELNDARGAFPMTVALTREHNGRQQRIIVSADADFMSNAELLRNNIRTANFLFTTELFRWFTYGLFPVDTSRPPLTDSDLRISATGVSYLKTGLVGLLPALIVAGVVIMMIRRKRR</sequence>
<feature type="transmembrane region" description="Helical" evidence="1">
    <location>
        <begin position="735"/>
        <end position="757"/>
    </location>
</feature>
<dbReference type="InterPro" id="IPR019196">
    <property type="entry name" value="ABC_transp_unknown"/>
</dbReference>